<sequence>MSSLSHSLRGRRVYKVPPPPPPPPPPVVNMETRAVTEPAAGTCPELFMPGCRAAAAAAAHR</sequence>
<reference evidence="2 3" key="1">
    <citation type="submission" date="2021-06" db="EMBL/GenBank/DDBJ databases">
        <title>A haploid diamondback moth (Plutella xylostella L.) genome assembly resolves 31 chromosomes and identifies a diamide resistance mutation.</title>
        <authorList>
            <person name="Ward C.M."/>
            <person name="Perry K.D."/>
            <person name="Baker G."/>
            <person name="Powis K."/>
            <person name="Heckel D.G."/>
            <person name="Baxter S.W."/>
        </authorList>
    </citation>
    <scope>NUCLEOTIDE SEQUENCE [LARGE SCALE GENOMIC DNA]</scope>
    <source>
        <strain evidence="2 3">LV</strain>
        <tissue evidence="2">Single pupa</tissue>
    </source>
</reference>
<gene>
    <name evidence="2" type="ORF">JYU34_003006</name>
</gene>
<organism evidence="2 3">
    <name type="scientific">Plutella xylostella</name>
    <name type="common">Diamondback moth</name>
    <name type="synonym">Plutella maculipennis</name>
    <dbReference type="NCBI Taxonomy" id="51655"/>
    <lineage>
        <taxon>Eukaryota</taxon>
        <taxon>Metazoa</taxon>
        <taxon>Ecdysozoa</taxon>
        <taxon>Arthropoda</taxon>
        <taxon>Hexapoda</taxon>
        <taxon>Insecta</taxon>
        <taxon>Pterygota</taxon>
        <taxon>Neoptera</taxon>
        <taxon>Endopterygota</taxon>
        <taxon>Lepidoptera</taxon>
        <taxon>Glossata</taxon>
        <taxon>Ditrysia</taxon>
        <taxon>Yponomeutoidea</taxon>
        <taxon>Plutellidae</taxon>
        <taxon>Plutella</taxon>
    </lineage>
</organism>
<dbReference type="Proteomes" id="UP000823941">
    <property type="component" value="Chromosome 4"/>
</dbReference>
<feature type="region of interest" description="Disordered" evidence="1">
    <location>
        <begin position="1"/>
        <end position="30"/>
    </location>
</feature>
<evidence type="ECO:0000313" key="3">
    <source>
        <dbReference type="Proteomes" id="UP000823941"/>
    </source>
</evidence>
<name>A0ABQ7R3P2_PLUXY</name>
<protein>
    <submittedName>
        <fullName evidence="2">Uncharacterized protein</fullName>
    </submittedName>
</protein>
<dbReference type="EMBL" id="JAHIBW010000004">
    <property type="protein sequence ID" value="KAG7311919.1"/>
    <property type="molecule type" value="Genomic_DNA"/>
</dbReference>
<keyword evidence="3" id="KW-1185">Reference proteome</keyword>
<evidence type="ECO:0000313" key="2">
    <source>
        <dbReference type="EMBL" id="KAG7311919.1"/>
    </source>
</evidence>
<proteinExistence type="predicted"/>
<accession>A0ABQ7R3P2</accession>
<comment type="caution">
    <text evidence="2">The sequence shown here is derived from an EMBL/GenBank/DDBJ whole genome shotgun (WGS) entry which is preliminary data.</text>
</comment>
<feature type="compositionally biased region" description="Pro residues" evidence="1">
    <location>
        <begin position="16"/>
        <end position="27"/>
    </location>
</feature>
<evidence type="ECO:0000256" key="1">
    <source>
        <dbReference type="SAM" id="MobiDB-lite"/>
    </source>
</evidence>